<dbReference type="OrthoDB" id="6507355at2759"/>
<protein>
    <recommendedName>
        <fullName evidence="1">Tc1-like transposase DDE domain-containing protein</fullName>
    </recommendedName>
</protein>
<reference evidence="2 3" key="1">
    <citation type="journal article" date="2019" name="Sci. Rep.">
        <title>Orb-weaving spider Araneus ventricosus genome elucidates the spidroin gene catalogue.</title>
        <authorList>
            <person name="Kono N."/>
            <person name="Nakamura H."/>
            <person name="Ohtoshi R."/>
            <person name="Moran D.A.P."/>
            <person name="Shinohara A."/>
            <person name="Yoshida Y."/>
            <person name="Fujiwara M."/>
            <person name="Mori M."/>
            <person name="Tomita M."/>
            <person name="Arakawa K."/>
        </authorList>
    </citation>
    <scope>NUCLEOTIDE SEQUENCE [LARGE SCALE GENOMIC DNA]</scope>
</reference>
<dbReference type="Pfam" id="PF13358">
    <property type="entry name" value="DDE_3"/>
    <property type="match status" value="1"/>
</dbReference>
<dbReference type="InterPro" id="IPR038717">
    <property type="entry name" value="Tc1-like_DDE_dom"/>
</dbReference>
<organism evidence="2 3">
    <name type="scientific">Araneus ventricosus</name>
    <name type="common">Orbweaver spider</name>
    <name type="synonym">Epeira ventricosa</name>
    <dbReference type="NCBI Taxonomy" id="182803"/>
    <lineage>
        <taxon>Eukaryota</taxon>
        <taxon>Metazoa</taxon>
        <taxon>Ecdysozoa</taxon>
        <taxon>Arthropoda</taxon>
        <taxon>Chelicerata</taxon>
        <taxon>Arachnida</taxon>
        <taxon>Araneae</taxon>
        <taxon>Araneomorphae</taxon>
        <taxon>Entelegynae</taxon>
        <taxon>Araneoidea</taxon>
        <taxon>Araneidae</taxon>
        <taxon>Araneus</taxon>
    </lineage>
</organism>
<evidence type="ECO:0000259" key="1">
    <source>
        <dbReference type="Pfam" id="PF13358"/>
    </source>
</evidence>
<accession>A0A4Y2HEK6</accession>
<sequence>MDDNARTHSAAIVDDFLESEGIARMEWTTYSPDLNPIENLWDALGRAVYRRFPPPATLRDLEIALQEEWRLLDSAAVDHLLTSMITRCTLCMKVKGAHIPY</sequence>
<dbReference type="Proteomes" id="UP000499080">
    <property type="component" value="Unassembled WGS sequence"/>
</dbReference>
<proteinExistence type="predicted"/>
<dbReference type="Gene3D" id="3.30.420.10">
    <property type="entry name" value="Ribonuclease H-like superfamily/Ribonuclease H"/>
    <property type="match status" value="1"/>
</dbReference>
<feature type="domain" description="Tc1-like transposase DDE" evidence="1">
    <location>
        <begin position="3"/>
        <end position="50"/>
    </location>
</feature>
<evidence type="ECO:0000313" key="2">
    <source>
        <dbReference type="EMBL" id="GBM63718.1"/>
    </source>
</evidence>
<keyword evidence="3" id="KW-1185">Reference proteome</keyword>
<dbReference type="GO" id="GO:0003676">
    <property type="term" value="F:nucleic acid binding"/>
    <property type="evidence" value="ECO:0007669"/>
    <property type="project" value="InterPro"/>
</dbReference>
<comment type="caution">
    <text evidence="2">The sequence shown here is derived from an EMBL/GenBank/DDBJ whole genome shotgun (WGS) entry which is preliminary data.</text>
</comment>
<name>A0A4Y2HEK6_ARAVE</name>
<dbReference type="AlphaFoldDB" id="A0A4Y2HEK6"/>
<dbReference type="EMBL" id="BGPR01001885">
    <property type="protein sequence ID" value="GBM63718.1"/>
    <property type="molecule type" value="Genomic_DNA"/>
</dbReference>
<dbReference type="InterPro" id="IPR036397">
    <property type="entry name" value="RNaseH_sf"/>
</dbReference>
<gene>
    <name evidence="2" type="ORF">AVEN_72991_1</name>
</gene>
<evidence type="ECO:0000313" key="3">
    <source>
        <dbReference type="Proteomes" id="UP000499080"/>
    </source>
</evidence>